<dbReference type="InterPro" id="IPR006566">
    <property type="entry name" value="FBD"/>
</dbReference>
<sequence>MDSDANTRRLHCGDAIDVISNLPSDLLDLILKQLPIDCVARMSTVSKIWRGKWEMHPHLVFDDFFFDRISQRFSFRNRELELYEFSRTVSSILLGRSGLILKFVLCIPYDLPLRHCSDIDIWIRNISNKGVREVQLHSRRSSVSYRIPSYLFSCSDLTRLSISYCILTPPLMFEGFRNLISVSLVGVKITAYTSFGAQLRKLYLQSCVGIEHLGRQFKYYINLTFLSITDSGEIDWQWFGCTRKVNVSVLMLCGKAKKIVDLEELVDNMPRIGNLHLDGSFLKFLESGAAIRRHILTMDALKYLTLDKVGFYDLGQIKNVICLMGISPKLEKLVMNLVRTKSREQMVSSVAQYLQSLYLVGMTFNRLETVEIYVVENSAELEFIKLLLASSPSLRSMRILNMISDRKEALRISQELMRFPRASTNAEIIWR</sequence>
<dbReference type="Pfam" id="PF24758">
    <property type="entry name" value="LRR_At5g56370"/>
    <property type="match status" value="1"/>
</dbReference>
<dbReference type="SUPFAM" id="SSF81383">
    <property type="entry name" value="F-box domain"/>
    <property type="match status" value="1"/>
</dbReference>
<evidence type="ECO:0000313" key="3">
    <source>
        <dbReference type="Proteomes" id="UP000077755"/>
    </source>
</evidence>
<dbReference type="AlphaFoldDB" id="A0AAF1B554"/>
<reference evidence="2" key="1">
    <citation type="journal article" date="2016" name="Nat. Genet.">
        <title>A high-quality carrot genome assembly provides new insights into carotenoid accumulation and asterid genome evolution.</title>
        <authorList>
            <person name="Iorizzo M."/>
            <person name="Ellison S."/>
            <person name="Senalik D."/>
            <person name="Zeng P."/>
            <person name="Satapoomin P."/>
            <person name="Huang J."/>
            <person name="Bowman M."/>
            <person name="Iovene M."/>
            <person name="Sanseverino W."/>
            <person name="Cavagnaro P."/>
            <person name="Yildiz M."/>
            <person name="Macko-Podgorni A."/>
            <person name="Moranska E."/>
            <person name="Grzebelus E."/>
            <person name="Grzebelus D."/>
            <person name="Ashrafi H."/>
            <person name="Zheng Z."/>
            <person name="Cheng S."/>
            <person name="Spooner D."/>
            <person name="Van Deynze A."/>
            <person name="Simon P."/>
        </authorList>
    </citation>
    <scope>NUCLEOTIDE SEQUENCE</scope>
    <source>
        <tissue evidence="2">Leaf</tissue>
    </source>
</reference>
<evidence type="ECO:0000313" key="2">
    <source>
        <dbReference type="EMBL" id="WOH05018.1"/>
    </source>
</evidence>
<feature type="domain" description="F-box" evidence="1">
    <location>
        <begin position="16"/>
        <end position="69"/>
    </location>
</feature>
<dbReference type="Proteomes" id="UP000077755">
    <property type="component" value="Chromosome 6"/>
</dbReference>
<name>A0AAF1B554_DAUCS</name>
<dbReference type="EMBL" id="CP093348">
    <property type="protein sequence ID" value="WOH05018.1"/>
    <property type="molecule type" value="Genomic_DNA"/>
</dbReference>
<dbReference type="PANTHER" id="PTHR31639:SF312">
    <property type="entry name" value="CYCLIN-LIKE F-BOX"/>
    <property type="match status" value="1"/>
</dbReference>
<dbReference type="SMART" id="SM00579">
    <property type="entry name" value="FBD"/>
    <property type="match status" value="1"/>
</dbReference>
<accession>A0AAF1B554</accession>
<dbReference type="Pfam" id="PF00646">
    <property type="entry name" value="F-box"/>
    <property type="match status" value="1"/>
</dbReference>
<dbReference type="PANTHER" id="PTHR31639">
    <property type="entry name" value="F-BOX PROTEIN-LIKE"/>
    <property type="match status" value="1"/>
</dbReference>
<dbReference type="InterPro" id="IPR036047">
    <property type="entry name" value="F-box-like_dom_sf"/>
</dbReference>
<dbReference type="SMART" id="SM00256">
    <property type="entry name" value="FBOX"/>
    <property type="match status" value="1"/>
</dbReference>
<evidence type="ECO:0000259" key="1">
    <source>
        <dbReference type="PROSITE" id="PS50181"/>
    </source>
</evidence>
<organism evidence="2 3">
    <name type="scientific">Daucus carota subsp. sativus</name>
    <name type="common">Carrot</name>
    <dbReference type="NCBI Taxonomy" id="79200"/>
    <lineage>
        <taxon>Eukaryota</taxon>
        <taxon>Viridiplantae</taxon>
        <taxon>Streptophyta</taxon>
        <taxon>Embryophyta</taxon>
        <taxon>Tracheophyta</taxon>
        <taxon>Spermatophyta</taxon>
        <taxon>Magnoliopsida</taxon>
        <taxon>eudicotyledons</taxon>
        <taxon>Gunneridae</taxon>
        <taxon>Pentapetalae</taxon>
        <taxon>asterids</taxon>
        <taxon>campanulids</taxon>
        <taxon>Apiales</taxon>
        <taxon>Apiaceae</taxon>
        <taxon>Apioideae</taxon>
        <taxon>Scandiceae</taxon>
        <taxon>Daucinae</taxon>
        <taxon>Daucus</taxon>
        <taxon>Daucus sect. Daucus</taxon>
    </lineage>
</organism>
<protein>
    <recommendedName>
        <fullName evidence="1">F-box domain-containing protein</fullName>
    </recommendedName>
</protein>
<dbReference type="Gene3D" id="3.80.10.10">
    <property type="entry name" value="Ribonuclease Inhibitor"/>
    <property type="match status" value="1"/>
</dbReference>
<proteinExistence type="predicted"/>
<dbReference type="InterPro" id="IPR001810">
    <property type="entry name" value="F-box_dom"/>
</dbReference>
<keyword evidence="3" id="KW-1185">Reference proteome</keyword>
<gene>
    <name evidence="2" type="ORF">DCAR_0624430</name>
</gene>
<dbReference type="SUPFAM" id="SSF52047">
    <property type="entry name" value="RNI-like"/>
    <property type="match status" value="1"/>
</dbReference>
<reference evidence="2" key="2">
    <citation type="submission" date="2022-03" db="EMBL/GenBank/DDBJ databases">
        <title>Draft title - Genomic analysis of global carrot germplasm unveils the trajectory of domestication and the origin of high carotenoid orange carrot.</title>
        <authorList>
            <person name="Iorizzo M."/>
            <person name="Ellison S."/>
            <person name="Senalik D."/>
            <person name="Macko-Podgorni A."/>
            <person name="Grzebelus D."/>
            <person name="Bostan H."/>
            <person name="Rolling W."/>
            <person name="Curaba J."/>
            <person name="Simon P."/>
        </authorList>
    </citation>
    <scope>NUCLEOTIDE SEQUENCE</scope>
    <source>
        <tissue evidence="2">Leaf</tissue>
    </source>
</reference>
<dbReference type="PROSITE" id="PS50181">
    <property type="entry name" value="FBOX"/>
    <property type="match status" value="1"/>
</dbReference>
<dbReference type="InterPro" id="IPR032675">
    <property type="entry name" value="LRR_dom_sf"/>
</dbReference>
<dbReference type="InterPro" id="IPR055411">
    <property type="entry name" value="LRR_FXL15/At3g58940/PEG3-like"/>
</dbReference>